<sequence length="767" mass="85156">MEPKKEEALRAKENAEKLFAQKDFVGAKKFASKAQTLYPELEGISHMVATFDVYIASEVKVNGEIDFYSILGLEPSTDKAKLKKQYRKMAVLLHPDKNKSVGADGAFKLVSEAWTLLSDRNKKGSYDLRRNKQLSSGVVQTNTSLAHTGGVAGFDNSSKSSVSHTRLDTFWTVCTSCHVQYEYLRKYLNKRLSCKNCRGVFIAVETGAAPVNGSFPYCPWSYVADSGYGGHGFNGVTYVPSNAIYFAGNGVSGFHSGHGSECVPNLSFQWSSLPGAPAAVVNPNGLTTKSAYSTHQANVNTNETRANGKHHMNKAGVDTGSNTFSGYNEPSASKAGRATKKRKVDVEGTSQSGNEAVPSKTASEVRLVNGNGSIKHNSRLSISSENQTRRCSAAPAFDARKLLIEKARTEIRKRLEEMRLASTAAAVAALAEENEKVLIEVAKFSEAPTRASLDRPIHQSELNKTGSMIITVPDSDFHDFDKDRAEECFKPKQIWALYDEEDGMPRLYCLIRQVISVKPFKIHISYLNSKTDSEFGSVNWVGYGFSKSCGNFRAWNSEIVDQVNIFSHLLSREKAGRGGCVRIYPKSGDVWAIYRNWSPDWNRTTPNEVRHQYEMVEVLDDYSEELGVCVTPLVKLNGFKTVYQRNSNRDAIKWIPRREMLRFSHQVPSCLLRGDSSNLQLPDGCWDLDPAATPDELLQAVTEAKVEESLVKQKTKFEGPFNHCSDNLDIQNVTIACRLEGHIQEYMHKQLLQTSSIFKVAMKSASS</sequence>
<dbReference type="PANTHER" id="PTHR44137:SF7">
    <property type="entry name" value="J DOMAIN-CONTAINING PROTEIN"/>
    <property type="match status" value="1"/>
</dbReference>
<accession>A0A5J5A324</accession>
<feature type="region of interest" description="Disordered" evidence="1">
    <location>
        <begin position="306"/>
        <end position="361"/>
    </location>
</feature>
<dbReference type="Pfam" id="PF00226">
    <property type="entry name" value="DnaJ"/>
    <property type="match status" value="1"/>
</dbReference>
<dbReference type="Pfam" id="PF11926">
    <property type="entry name" value="DUF3444"/>
    <property type="match status" value="1"/>
</dbReference>
<keyword evidence="4" id="KW-1185">Reference proteome</keyword>
<reference evidence="3 4" key="1">
    <citation type="submission" date="2019-09" db="EMBL/GenBank/DDBJ databases">
        <title>A chromosome-level genome assembly of the Chinese tupelo Nyssa sinensis.</title>
        <authorList>
            <person name="Yang X."/>
            <person name="Kang M."/>
            <person name="Yang Y."/>
            <person name="Xiong H."/>
            <person name="Wang M."/>
            <person name="Zhang Z."/>
            <person name="Wang Z."/>
            <person name="Wu H."/>
            <person name="Ma T."/>
            <person name="Liu J."/>
            <person name="Xi Z."/>
        </authorList>
    </citation>
    <scope>NUCLEOTIDE SEQUENCE [LARGE SCALE GENOMIC DNA]</scope>
    <source>
        <strain evidence="3">J267</strain>
        <tissue evidence="3">Leaf</tissue>
    </source>
</reference>
<evidence type="ECO:0000313" key="4">
    <source>
        <dbReference type="Proteomes" id="UP000325577"/>
    </source>
</evidence>
<dbReference type="Gene3D" id="1.10.287.110">
    <property type="entry name" value="DnaJ domain"/>
    <property type="match status" value="1"/>
</dbReference>
<organism evidence="3 4">
    <name type="scientific">Nyssa sinensis</name>
    <dbReference type="NCBI Taxonomy" id="561372"/>
    <lineage>
        <taxon>Eukaryota</taxon>
        <taxon>Viridiplantae</taxon>
        <taxon>Streptophyta</taxon>
        <taxon>Embryophyta</taxon>
        <taxon>Tracheophyta</taxon>
        <taxon>Spermatophyta</taxon>
        <taxon>Magnoliopsida</taxon>
        <taxon>eudicotyledons</taxon>
        <taxon>Gunneridae</taxon>
        <taxon>Pentapetalae</taxon>
        <taxon>asterids</taxon>
        <taxon>Cornales</taxon>
        <taxon>Nyssaceae</taxon>
        <taxon>Nyssa</taxon>
    </lineage>
</organism>
<dbReference type="AlphaFoldDB" id="A0A5J5A324"/>
<dbReference type="InterPro" id="IPR024593">
    <property type="entry name" value="DUF3444"/>
</dbReference>
<dbReference type="PANTHER" id="PTHR44137">
    <property type="entry name" value="BNAC03G44070D PROTEIN"/>
    <property type="match status" value="1"/>
</dbReference>
<dbReference type="EMBL" id="CM018047">
    <property type="protein sequence ID" value="KAA8524840.1"/>
    <property type="molecule type" value="Genomic_DNA"/>
</dbReference>
<protein>
    <recommendedName>
        <fullName evidence="2">J domain-containing protein</fullName>
    </recommendedName>
</protein>
<evidence type="ECO:0000313" key="3">
    <source>
        <dbReference type="EMBL" id="KAA8524840.1"/>
    </source>
</evidence>
<dbReference type="Pfam" id="PF23551">
    <property type="entry name" value="Zn_ribbon_20"/>
    <property type="match status" value="1"/>
</dbReference>
<dbReference type="PROSITE" id="PS50076">
    <property type="entry name" value="DNAJ_2"/>
    <property type="match status" value="1"/>
</dbReference>
<dbReference type="InterPro" id="IPR001623">
    <property type="entry name" value="DnaJ_domain"/>
</dbReference>
<gene>
    <name evidence="3" type="ORF">F0562_011263</name>
</gene>
<feature type="domain" description="J" evidence="2">
    <location>
        <begin position="66"/>
        <end position="130"/>
    </location>
</feature>
<evidence type="ECO:0000259" key="2">
    <source>
        <dbReference type="PROSITE" id="PS50076"/>
    </source>
</evidence>
<name>A0A5J5A324_9ASTE</name>
<dbReference type="SMART" id="SM00271">
    <property type="entry name" value="DnaJ"/>
    <property type="match status" value="1"/>
</dbReference>
<dbReference type="CDD" id="cd06257">
    <property type="entry name" value="DnaJ"/>
    <property type="match status" value="1"/>
</dbReference>
<dbReference type="Proteomes" id="UP000325577">
    <property type="component" value="Linkage Group LG4"/>
</dbReference>
<dbReference type="PRINTS" id="PR00625">
    <property type="entry name" value="JDOMAIN"/>
</dbReference>
<dbReference type="InterPro" id="IPR056988">
    <property type="entry name" value="Zn_ribbon_pln"/>
</dbReference>
<feature type="compositionally biased region" description="Polar residues" evidence="1">
    <location>
        <begin position="319"/>
        <end position="331"/>
    </location>
</feature>
<dbReference type="OrthoDB" id="66964at2759"/>
<evidence type="ECO:0000256" key="1">
    <source>
        <dbReference type="SAM" id="MobiDB-lite"/>
    </source>
</evidence>
<proteinExistence type="predicted"/>
<dbReference type="SUPFAM" id="SSF46565">
    <property type="entry name" value="Chaperone J-domain"/>
    <property type="match status" value="1"/>
</dbReference>
<dbReference type="InterPro" id="IPR036869">
    <property type="entry name" value="J_dom_sf"/>
</dbReference>